<evidence type="ECO:0000313" key="3">
    <source>
        <dbReference type="Proteomes" id="UP001271789"/>
    </source>
</evidence>
<comment type="similarity">
    <text evidence="1">Belongs to the UPF0201 family.</text>
</comment>
<dbReference type="Pfam" id="PF01877">
    <property type="entry name" value="RNA_binding"/>
    <property type="match status" value="1"/>
</dbReference>
<dbReference type="SUPFAM" id="SSF55282">
    <property type="entry name" value="RL5-like"/>
    <property type="match status" value="1"/>
</dbReference>
<dbReference type="PANTHER" id="PTHR39652:SF1">
    <property type="entry name" value="UPF0201 PROTEIN TK1335"/>
    <property type="match status" value="1"/>
</dbReference>
<protein>
    <recommendedName>
        <fullName evidence="1">UPF0201 protein MsAg5_12530</fullName>
    </recommendedName>
</protein>
<keyword evidence="3" id="KW-1185">Reference proteome</keyword>
<comment type="caution">
    <text evidence="2">The sequence shown here is derived from an EMBL/GenBank/DDBJ whole genome shotgun (WGS) entry which is preliminary data.</text>
</comment>
<dbReference type="PANTHER" id="PTHR39652">
    <property type="entry name" value="UPF0201 PROTEIN TK1335"/>
    <property type="match status" value="1"/>
</dbReference>
<dbReference type="HAMAP" id="MF_01112">
    <property type="entry name" value="UPF0201"/>
    <property type="match status" value="1"/>
</dbReference>
<dbReference type="InterPro" id="IPR022803">
    <property type="entry name" value="Ribosomal_uL5_dom_sf"/>
</dbReference>
<name>A0AAE4SDE1_9EURY</name>
<evidence type="ECO:0000313" key="2">
    <source>
        <dbReference type="EMBL" id="MDV0447367.1"/>
    </source>
</evidence>
<dbReference type="AlphaFoldDB" id="A0AAE4SDE1"/>
<evidence type="ECO:0000256" key="1">
    <source>
        <dbReference type="HAMAP-Rule" id="MF_01112"/>
    </source>
</evidence>
<dbReference type="Gene3D" id="3.30.1440.10">
    <property type="match status" value="1"/>
</dbReference>
<proteinExistence type="inferred from homology"/>
<dbReference type="Proteomes" id="UP001271789">
    <property type="component" value="Unassembled WGS sequence"/>
</dbReference>
<reference evidence="2" key="1">
    <citation type="submission" date="2023-06" db="EMBL/GenBank/DDBJ databases">
        <title>Genome sequence of Methanosarcinaceae archaeon Ag5.</title>
        <authorList>
            <person name="Protasov E."/>
            <person name="Platt K."/>
            <person name="Poehlein A."/>
            <person name="Daniel R."/>
            <person name="Brune A."/>
        </authorList>
    </citation>
    <scope>NUCLEOTIDE SEQUENCE</scope>
    <source>
        <strain evidence="2">Ag5</strain>
    </source>
</reference>
<sequence>MDFKTASSSKYNVTFSAPVFPTENPDKVKRALLNLINYGRPNSDSLVADADVVCIDLNGQIPNRALMVSGGTELLSGVHYLIRKEEIIDTTKTALLNGVVESESEIHVFLNKQVAYVKRLNFPADEEPLGSIEIEIKAESMDALLRIVDWLAPPTKDGVALFELKAEEL</sequence>
<gene>
    <name evidence="2" type="ORF">MsAg5_12530</name>
</gene>
<dbReference type="EMBL" id="JAWDKD010000019">
    <property type="protein sequence ID" value="MDV0447367.1"/>
    <property type="molecule type" value="Genomic_DNA"/>
</dbReference>
<dbReference type="RefSeq" id="WP_338099802.1">
    <property type="nucleotide sequence ID" value="NZ_JAWDKD010000019.1"/>
</dbReference>
<dbReference type="InterPro" id="IPR002739">
    <property type="entry name" value="PAB1135-like"/>
</dbReference>
<organism evidence="2 3">
    <name type="scientific">Methanolapillus africanus</name>
    <dbReference type="NCBI Taxonomy" id="3028297"/>
    <lineage>
        <taxon>Archaea</taxon>
        <taxon>Methanobacteriati</taxon>
        <taxon>Methanobacteriota</taxon>
        <taxon>Stenosarchaea group</taxon>
        <taxon>Methanomicrobia</taxon>
        <taxon>Methanosarcinales</taxon>
        <taxon>Methanosarcinaceae</taxon>
        <taxon>Methanolapillus</taxon>
    </lineage>
</organism>
<accession>A0AAE4SDE1</accession>